<proteinExistence type="predicted"/>
<dbReference type="EMBL" id="QZAB01000321">
    <property type="protein sequence ID" value="RQD85256.1"/>
    <property type="molecule type" value="Genomic_DNA"/>
</dbReference>
<gene>
    <name evidence="2" type="ORF">D5R95_05065</name>
</gene>
<keyword evidence="1" id="KW-1133">Transmembrane helix</keyword>
<keyword evidence="1" id="KW-0812">Transmembrane</keyword>
<dbReference type="Proteomes" id="UP000284763">
    <property type="component" value="Unassembled WGS sequence"/>
</dbReference>
<dbReference type="AlphaFoldDB" id="A0A3R7VTH0"/>
<feature type="transmembrane region" description="Helical" evidence="1">
    <location>
        <begin position="6"/>
        <end position="28"/>
    </location>
</feature>
<evidence type="ECO:0000313" key="3">
    <source>
        <dbReference type="Proteomes" id="UP000284763"/>
    </source>
</evidence>
<sequence length="30" mass="3290">MDPIAFFIFSFVSLFVIVSPIGAVVIFISL</sequence>
<comment type="caution">
    <text evidence="2">The sequence shown here is derived from an EMBL/GenBank/DDBJ whole genome shotgun (WGS) entry which is preliminary data.</text>
</comment>
<name>A0A3R7VTH0_9EURY</name>
<accession>A0A3R7VTH0</accession>
<feature type="non-terminal residue" evidence="2">
    <location>
        <position position="30"/>
    </location>
</feature>
<protein>
    <submittedName>
        <fullName evidence="2">MarC family protein</fullName>
    </submittedName>
</protein>
<reference evidence="2 3" key="1">
    <citation type="submission" date="2018-08" db="EMBL/GenBank/DDBJ databases">
        <title>The metabolism and importance of syntrophic acetate oxidation coupled to methane or sulfide production in haloalkaline environments.</title>
        <authorList>
            <person name="Timmers P.H.A."/>
            <person name="Vavourakis C.D."/>
            <person name="Sorokin D.Y."/>
            <person name="Sinninghe Damste J.S."/>
            <person name="Muyzer G."/>
            <person name="Stams A.J.M."/>
            <person name="Plugge C.M."/>
        </authorList>
    </citation>
    <scope>NUCLEOTIDE SEQUENCE [LARGE SCALE GENOMIC DNA]</scope>
    <source>
        <strain evidence="2">MSAO_Arc3</strain>
    </source>
</reference>
<evidence type="ECO:0000313" key="2">
    <source>
        <dbReference type="EMBL" id="RQD85256.1"/>
    </source>
</evidence>
<keyword evidence="1" id="KW-0472">Membrane</keyword>
<organism evidence="2 3">
    <name type="scientific">Methanosalsum natronophilum</name>
    <dbReference type="NCBI Taxonomy" id="768733"/>
    <lineage>
        <taxon>Archaea</taxon>
        <taxon>Methanobacteriati</taxon>
        <taxon>Methanobacteriota</taxon>
        <taxon>Stenosarchaea group</taxon>
        <taxon>Methanomicrobia</taxon>
        <taxon>Methanosarcinales</taxon>
        <taxon>Methanosarcinaceae</taxon>
        <taxon>Methanosalsum</taxon>
    </lineage>
</organism>
<evidence type="ECO:0000256" key="1">
    <source>
        <dbReference type="SAM" id="Phobius"/>
    </source>
</evidence>